<gene>
    <name evidence="2" type="ORF">C4K68_09020</name>
</gene>
<feature type="domain" description="FAD-binding" evidence="1">
    <location>
        <begin position="9"/>
        <end position="308"/>
    </location>
</feature>
<dbReference type="PANTHER" id="PTHR43876">
    <property type="entry name" value="UBIQUINONE BIOSYNTHESIS MONOOXYGENASE COQ6, MITOCHONDRIAL"/>
    <property type="match status" value="1"/>
</dbReference>
<dbReference type="InterPro" id="IPR051205">
    <property type="entry name" value="UbiH/COQ6_monooxygenase"/>
</dbReference>
<reference evidence="2 3" key="1">
    <citation type="submission" date="2018-02" db="EMBL/GenBank/DDBJ databases">
        <title>novel marine gammaproteobacteria from coastal saline agro ecosystem.</title>
        <authorList>
            <person name="Krishnan R."/>
            <person name="Ramesh Kumar N."/>
        </authorList>
    </citation>
    <scope>NUCLEOTIDE SEQUENCE [LARGE SCALE GENOMIC DNA]</scope>
    <source>
        <strain evidence="2 3">228</strain>
    </source>
</reference>
<dbReference type="AlphaFoldDB" id="A0A2S5KS74"/>
<organism evidence="2 3">
    <name type="scientific">Proteobacteria bacterium 228</name>
    <dbReference type="NCBI Taxonomy" id="2083153"/>
    <lineage>
        <taxon>Bacteria</taxon>
        <taxon>Pseudomonadati</taxon>
        <taxon>Pseudomonadota</taxon>
    </lineage>
</organism>
<dbReference type="Gene3D" id="3.50.50.60">
    <property type="entry name" value="FAD/NAD(P)-binding domain"/>
    <property type="match status" value="1"/>
</dbReference>
<accession>A0A2S5KS74</accession>
<dbReference type="PRINTS" id="PR00420">
    <property type="entry name" value="RNGMNOXGNASE"/>
</dbReference>
<protein>
    <recommendedName>
        <fullName evidence="1">FAD-binding domain-containing protein</fullName>
    </recommendedName>
</protein>
<dbReference type="EMBL" id="PRLP01000027">
    <property type="protein sequence ID" value="PPC77711.1"/>
    <property type="molecule type" value="Genomic_DNA"/>
</dbReference>
<dbReference type="PANTHER" id="PTHR43876:SF7">
    <property type="entry name" value="UBIQUINONE BIOSYNTHESIS MONOOXYGENASE COQ6, MITOCHONDRIAL"/>
    <property type="match status" value="1"/>
</dbReference>
<dbReference type="Pfam" id="PF01494">
    <property type="entry name" value="FAD_binding_3"/>
    <property type="match status" value="1"/>
</dbReference>
<dbReference type="InterPro" id="IPR002938">
    <property type="entry name" value="FAD-bd"/>
</dbReference>
<sequence length="376" mass="42605">MTTYGPSHDVIIIGAGFAGSCLAWMLKDQPVRVALIDRNLQYPPSFRAEKLEQQQADLLDKFGLLEARQPLADPISQVECFRKGQRYHEDVGLQYGIHYTDTVNQLRTQALPHVDFYQGKVVDVITSSTYQQVQLENGKKLTARLLVLATGGNVINPLAFKLGMRQQATRELRSLSFAFDICRADGQPYDFQSFNYFLDPREHQIDYVTLFPIGDSVRINLFTQWHPKDMRVRAMRRSPMQELDEYFPGLFEQIGDSVLTGSDKVALFPTQYYQLSKVEQPGIVVIGDEFQSVSPATGKGLSKVLTDVDVLSGLIPQWLETDGMTVDKIQQFYRHPDKQAVDSLAKREWVYLADNALHPEIISKVKRKLAKLMGVG</sequence>
<proteinExistence type="predicted"/>
<evidence type="ECO:0000313" key="3">
    <source>
        <dbReference type="Proteomes" id="UP000238196"/>
    </source>
</evidence>
<name>A0A2S5KS74_9PROT</name>
<dbReference type="SUPFAM" id="SSF51905">
    <property type="entry name" value="FAD/NAD(P)-binding domain"/>
    <property type="match status" value="1"/>
</dbReference>
<dbReference type="InterPro" id="IPR036188">
    <property type="entry name" value="FAD/NAD-bd_sf"/>
</dbReference>
<evidence type="ECO:0000313" key="2">
    <source>
        <dbReference type="EMBL" id="PPC77711.1"/>
    </source>
</evidence>
<dbReference type="Proteomes" id="UP000238196">
    <property type="component" value="Unassembled WGS sequence"/>
</dbReference>
<comment type="caution">
    <text evidence="2">The sequence shown here is derived from an EMBL/GenBank/DDBJ whole genome shotgun (WGS) entry which is preliminary data.</text>
</comment>
<dbReference type="OrthoDB" id="7907296at2"/>
<evidence type="ECO:0000259" key="1">
    <source>
        <dbReference type="Pfam" id="PF01494"/>
    </source>
</evidence>
<dbReference type="GO" id="GO:0071949">
    <property type="term" value="F:FAD binding"/>
    <property type="evidence" value="ECO:0007669"/>
    <property type="project" value="InterPro"/>
</dbReference>